<keyword evidence="2" id="KW-1185">Reference proteome</keyword>
<dbReference type="HOGENOM" id="CLU_3059846_0_0_3"/>
<dbReference type="EMBL" id="CP003600">
    <property type="protein sequence ID" value="AFY91586.1"/>
    <property type="molecule type" value="Genomic_DNA"/>
</dbReference>
<name>K9UAX3_CHAP6</name>
<reference evidence="1 2" key="1">
    <citation type="submission" date="2012-05" db="EMBL/GenBank/DDBJ databases">
        <title>Finished chromosome of genome of Chamaesiphon sp. PCC 6605.</title>
        <authorList>
            <consortium name="US DOE Joint Genome Institute"/>
            <person name="Gugger M."/>
            <person name="Coursin T."/>
            <person name="Rippka R."/>
            <person name="Tandeau De Marsac N."/>
            <person name="Huntemann M."/>
            <person name="Wei C.-L."/>
            <person name="Han J."/>
            <person name="Detter J.C."/>
            <person name="Han C."/>
            <person name="Tapia R."/>
            <person name="Chen A."/>
            <person name="Kyrpides N."/>
            <person name="Mavromatis K."/>
            <person name="Markowitz V."/>
            <person name="Szeto E."/>
            <person name="Ivanova N."/>
            <person name="Pagani I."/>
            <person name="Pati A."/>
            <person name="Goodwin L."/>
            <person name="Nordberg H.P."/>
            <person name="Cantor M.N."/>
            <person name="Hua S.X."/>
            <person name="Woyke T."/>
            <person name="Kerfeld C.A."/>
        </authorList>
    </citation>
    <scope>NUCLEOTIDE SEQUENCE [LARGE SCALE GENOMIC DNA]</scope>
    <source>
        <strain evidence="2">ATCC 27169 / PCC 6605</strain>
    </source>
</reference>
<organism evidence="1 2">
    <name type="scientific">Chamaesiphon minutus (strain ATCC 27169 / PCC 6605)</name>
    <dbReference type="NCBI Taxonomy" id="1173020"/>
    <lineage>
        <taxon>Bacteria</taxon>
        <taxon>Bacillati</taxon>
        <taxon>Cyanobacteriota</taxon>
        <taxon>Cyanophyceae</taxon>
        <taxon>Gomontiellales</taxon>
        <taxon>Chamaesiphonaceae</taxon>
        <taxon>Chamaesiphon</taxon>
    </lineage>
</organism>
<proteinExistence type="predicted"/>
<dbReference type="Proteomes" id="UP000010366">
    <property type="component" value="Chromosome"/>
</dbReference>
<protein>
    <submittedName>
        <fullName evidence="1">Uncharacterized protein</fullName>
    </submittedName>
</protein>
<evidence type="ECO:0000313" key="1">
    <source>
        <dbReference type="EMBL" id="AFY91586.1"/>
    </source>
</evidence>
<dbReference type="KEGG" id="cmp:Cha6605_0286"/>
<gene>
    <name evidence="1" type="ORF">Cha6605_0286</name>
</gene>
<evidence type="ECO:0000313" key="2">
    <source>
        <dbReference type="Proteomes" id="UP000010366"/>
    </source>
</evidence>
<dbReference type="AlphaFoldDB" id="K9UAX3"/>
<accession>K9UAX3</accession>
<sequence>MPFYARSIVRKSYQELVYLSTTDAMFLLNCQNVMARKSKNQAQHLHGLVDVDR</sequence>
<dbReference type="RefSeq" id="WP_015157781.1">
    <property type="nucleotide sequence ID" value="NC_019697.1"/>
</dbReference>